<feature type="non-terminal residue" evidence="1">
    <location>
        <position position="1"/>
    </location>
</feature>
<dbReference type="EMBL" id="CAJVPW010001015">
    <property type="protein sequence ID" value="CAG8472841.1"/>
    <property type="molecule type" value="Genomic_DNA"/>
</dbReference>
<reference evidence="1" key="1">
    <citation type="submission" date="2021-06" db="EMBL/GenBank/DDBJ databases">
        <authorList>
            <person name="Kallberg Y."/>
            <person name="Tangrot J."/>
            <person name="Rosling A."/>
        </authorList>
    </citation>
    <scope>NUCLEOTIDE SEQUENCE</scope>
    <source>
        <strain evidence="1">28 12/20/2015</strain>
    </source>
</reference>
<dbReference type="Proteomes" id="UP000789366">
    <property type="component" value="Unassembled WGS sequence"/>
</dbReference>
<organism evidence="1 2">
    <name type="scientific">Cetraspora pellucida</name>
    <dbReference type="NCBI Taxonomy" id="1433469"/>
    <lineage>
        <taxon>Eukaryota</taxon>
        <taxon>Fungi</taxon>
        <taxon>Fungi incertae sedis</taxon>
        <taxon>Mucoromycota</taxon>
        <taxon>Glomeromycotina</taxon>
        <taxon>Glomeromycetes</taxon>
        <taxon>Diversisporales</taxon>
        <taxon>Gigasporaceae</taxon>
        <taxon>Cetraspora</taxon>
    </lineage>
</organism>
<sequence length="214" mass="23757">SSTNCCHDGKVVLAPLGSAPVSILRILTENSPTTGDPYLRQIRLFNSVFTFTSMGASIDPDLVNETNGVYTYRIHGAIYHRIGSLLPSENCIPKFSQIYIYDGNFEVELNRCHNVFPNLDCTLLADIQHDLHIHNPFVQIFCSAGQFVCKGRPVVLKILSGQGHDIQRYNRPTANEVAVLLIDNSTNSGHDIILQTTQSQLQRISECHAAYDAL</sequence>
<evidence type="ECO:0000313" key="2">
    <source>
        <dbReference type="Proteomes" id="UP000789366"/>
    </source>
</evidence>
<keyword evidence="2" id="KW-1185">Reference proteome</keyword>
<accession>A0ACA9KIQ9</accession>
<evidence type="ECO:0000313" key="1">
    <source>
        <dbReference type="EMBL" id="CAG8472841.1"/>
    </source>
</evidence>
<name>A0ACA9KIQ9_9GLOM</name>
<proteinExistence type="predicted"/>
<gene>
    <name evidence="1" type="ORF">SPELUC_LOCUS1777</name>
</gene>
<comment type="caution">
    <text evidence="1">The sequence shown here is derived from an EMBL/GenBank/DDBJ whole genome shotgun (WGS) entry which is preliminary data.</text>
</comment>
<protein>
    <submittedName>
        <fullName evidence="1">12093_t:CDS:1</fullName>
    </submittedName>
</protein>